<name>A0A6M2F961_9ROSI</name>
<dbReference type="GO" id="GO:0005802">
    <property type="term" value="C:trans-Golgi network"/>
    <property type="evidence" value="ECO:0007669"/>
    <property type="project" value="TreeGrafter"/>
</dbReference>
<accession>A0A6M2F961</accession>
<dbReference type="InterPro" id="IPR004159">
    <property type="entry name" value="Put_SAM_MeTrfase"/>
</dbReference>
<dbReference type="EC" id="2.1.1.-" evidence="4"/>
<evidence type="ECO:0000256" key="1">
    <source>
        <dbReference type="ARBA" id="ARBA00022603"/>
    </source>
</evidence>
<evidence type="ECO:0000256" key="4">
    <source>
        <dbReference type="RuleBase" id="RU366043"/>
    </source>
</evidence>
<dbReference type="GO" id="GO:0008168">
    <property type="term" value="F:methyltransferase activity"/>
    <property type="evidence" value="ECO:0007669"/>
    <property type="project" value="UniProtKB-UniRule"/>
</dbReference>
<dbReference type="PANTHER" id="PTHR10108:SF984">
    <property type="entry name" value="METHYLTRANSFERASE PMT21-RELATED"/>
    <property type="match status" value="1"/>
</dbReference>
<dbReference type="GO" id="GO:0016020">
    <property type="term" value="C:membrane"/>
    <property type="evidence" value="ECO:0007669"/>
    <property type="project" value="UniProtKB-SubCell"/>
</dbReference>
<reference evidence="5" key="1">
    <citation type="submission" date="2020-03" db="EMBL/GenBank/DDBJ databases">
        <authorList>
            <person name="Zhang R."/>
        </authorList>
    </citation>
    <scope>NUCLEOTIDE SEQUENCE</scope>
</reference>
<comment type="subcellular location">
    <subcellularLocation>
        <location evidence="4">Membrane</location>
        <topology evidence="4">Single-pass type II membrane protein</topology>
    </subcellularLocation>
</comment>
<comment type="similarity">
    <text evidence="4">Belongs to the methyltransferase superfamily.</text>
</comment>
<keyword evidence="4" id="KW-0735">Signal-anchor</keyword>
<sequence length="100" mass="11945">MRKNYHKILNIVCKYAKHSHDCLFLHRCDMKYVLLEMDRILRPAGYAIIRESSYFMDAISTIARGMRWSCRGEDTEYGVEKERILICQKKLWHSSNQSSR</sequence>
<evidence type="ECO:0000313" key="5">
    <source>
        <dbReference type="EMBL" id="NUU93088.1"/>
    </source>
</evidence>
<evidence type="ECO:0000256" key="2">
    <source>
        <dbReference type="ARBA" id="ARBA00022679"/>
    </source>
</evidence>
<protein>
    <recommendedName>
        <fullName evidence="4">Methyltransferase</fullName>
        <ecNumber evidence="4">2.1.1.-</ecNumber>
    </recommendedName>
</protein>
<keyword evidence="2 4" id="KW-0808">Transferase</keyword>
<dbReference type="AlphaFoldDB" id="A0A6M2F961"/>
<dbReference type="GO" id="GO:0005768">
    <property type="term" value="C:endosome"/>
    <property type="evidence" value="ECO:0007669"/>
    <property type="project" value="TreeGrafter"/>
</dbReference>
<keyword evidence="3 4" id="KW-0325">Glycoprotein</keyword>
<dbReference type="Pfam" id="PF03141">
    <property type="entry name" value="Methyltransf_29"/>
    <property type="match status" value="1"/>
</dbReference>
<dbReference type="EMBL" id="GILB01012755">
    <property type="protein sequence ID" value="NUU93088.1"/>
    <property type="molecule type" value="Transcribed_RNA"/>
</dbReference>
<proteinExistence type="inferred from homology"/>
<keyword evidence="4" id="KW-0812">Transmembrane</keyword>
<dbReference type="GO" id="GO:0032259">
    <property type="term" value="P:methylation"/>
    <property type="evidence" value="ECO:0007669"/>
    <property type="project" value="UniProtKB-KW"/>
</dbReference>
<evidence type="ECO:0000256" key="3">
    <source>
        <dbReference type="ARBA" id="ARBA00023180"/>
    </source>
</evidence>
<keyword evidence="1 4" id="KW-0489">Methyltransferase</keyword>
<dbReference type="PANTHER" id="PTHR10108">
    <property type="entry name" value="SAM-DEPENDENT METHYLTRANSFERASE"/>
    <property type="match status" value="1"/>
</dbReference>
<organism evidence="5">
    <name type="scientific">Populus davidiana</name>
    <dbReference type="NCBI Taxonomy" id="266767"/>
    <lineage>
        <taxon>Eukaryota</taxon>
        <taxon>Viridiplantae</taxon>
        <taxon>Streptophyta</taxon>
        <taxon>Embryophyta</taxon>
        <taxon>Tracheophyta</taxon>
        <taxon>Spermatophyta</taxon>
        <taxon>Magnoliopsida</taxon>
        <taxon>eudicotyledons</taxon>
        <taxon>Gunneridae</taxon>
        <taxon>Pentapetalae</taxon>
        <taxon>rosids</taxon>
        <taxon>fabids</taxon>
        <taxon>Malpighiales</taxon>
        <taxon>Salicaceae</taxon>
        <taxon>Saliceae</taxon>
        <taxon>Populus</taxon>
    </lineage>
</organism>